<dbReference type="InterPro" id="IPR036695">
    <property type="entry name" value="Arg-tRNA-synth_N_sf"/>
</dbReference>
<keyword evidence="7" id="KW-0547">Nucleotide-binding</keyword>
<dbReference type="InterPro" id="IPR008909">
    <property type="entry name" value="DALR_anticod-bd"/>
</dbReference>
<comment type="subcellular location">
    <subcellularLocation>
        <location evidence="1">Cytoplasm</location>
    </subcellularLocation>
</comment>
<dbReference type="Gene3D" id="3.40.50.620">
    <property type="entry name" value="HUPs"/>
    <property type="match status" value="1"/>
</dbReference>
<keyword evidence="9" id="KW-0648">Protein biosynthesis</keyword>
<dbReference type="GO" id="GO:0005737">
    <property type="term" value="C:cytoplasm"/>
    <property type="evidence" value="ECO:0007669"/>
    <property type="project" value="UniProtKB-SubCell"/>
</dbReference>
<dbReference type="PANTHER" id="PTHR11956:SF5">
    <property type="entry name" value="ARGININE--TRNA LIGASE, CYTOPLASMIC"/>
    <property type="match status" value="1"/>
</dbReference>
<dbReference type="InterPro" id="IPR005148">
    <property type="entry name" value="Arg-tRNA-synth_N"/>
</dbReference>
<dbReference type="Pfam" id="PF00750">
    <property type="entry name" value="tRNA-synt_1d"/>
    <property type="match status" value="1"/>
</dbReference>
<reference evidence="13" key="1">
    <citation type="submission" date="2018-05" db="EMBL/GenBank/DDBJ databases">
        <authorList>
            <person name="Lanie J.A."/>
            <person name="Ng W.-L."/>
            <person name="Kazmierczak K.M."/>
            <person name="Andrzejewski T.M."/>
            <person name="Davidsen T.M."/>
            <person name="Wayne K.J."/>
            <person name="Tettelin H."/>
            <person name="Glass J.I."/>
            <person name="Rusch D."/>
            <person name="Podicherti R."/>
            <person name="Tsui H.-C.T."/>
            <person name="Winkler M.E."/>
        </authorList>
    </citation>
    <scope>NUCLEOTIDE SEQUENCE</scope>
</reference>
<sequence length="506" mass="57921">MSSNIALLLTNELKIKPLEIAQTLANELSKNPLDEIKSISVTAPGFINFFIFESFYQSKIESILKEKESFGKTTANKGKTANVEFVSANPTGPLTVGHGRNAVIGDTISSILDWHGFDVTREYYFNDGGRQMRILGQSVEARYFELLDKDFEFPENGYQGDYIKGIAQVILDENGENLISGDPTFKNKSEEIIFKNIKKSLRTLGIHFDQFTNEKTFYENGEIDRFLNELREKDLIYEKDGATWFRTTALEKDQDRVYIKSSGEPTYRVPDTAYHRDKINRGYDLIIDIFGADHADTYPDVLLALDSLGVKTDHVKVLLYQFVTLLRNGEKVKMSTRKANFVTMDELVDEVGADVVRYFFIMRSMNTHLDFDLDLATDQSENNPVFYLQYAYARICNIIKRGKDFSSEFDGEFDPILLSHPDEMKLLKHMVSFPELMDLAYENLEPQNIANYLQELASRFHKFYSQCRVITEDSEVSKARMALVFSVKIVLQNGLNILGISAPERM</sequence>
<dbReference type="InterPro" id="IPR009080">
    <property type="entry name" value="tRNAsynth_Ia_anticodon-bd"/>
</dbReference>
<dbReference type="AlphaFoldDB" id="A0A381U695"/>
<dbReference type="FunFam" id="1.10.730.10:FF:000008">
    <property type="entry name" value="Arginine--tRNA ligase"/>
    <property type="match status" value="1"/>
</dbReference>
<evidence type="ECO:0000256" key="2">
    <source>
        <dbReference type="ARBA" id="ARBA00005594"/>
    </source>
</evidence>
<comment type="catalytic activity">
    <reaction evidence="11">
        <text>tRNA(Arg) + L-arginine + ATP = L-arginyl-tRNA(Arg) + AMP + diphosphate</text>
        <dbReference type="Rhea" id="RHEA:20301"/>
        <dbReference type="Rhea" id="RHEA-COMP:9658"/>
        <dbReference type="Rhea" id="RHEA-COMP:9673"/>
        <dbReference type="ChEBI" id="CHEBI:30616"/>
        <dbReference type="ChEBI" id="CHEBI:32682"/>
        <dbReference type="ChEBI" id="CHEBI:33019"/>
        <dbReference type="ChEBI" id="CHEBI:78442"/>
        <dbReference type="ChEBI" id="CHEBI:78513"/>
        <dbReference type="ChEBI" id="CHEBI:456215"/>
        <dbReference type="EC" id="6.1.1.19"/>
    </reaction>
</comment>
<organism evidence="13">
    <name type="scientific">marine metagenome</name>
    <dbReference type="NCBI Taxonomy" id="408172"/>
    <lineage>
        <taxon>unclassified sequences</taxon>
        <taxon>metagenomes</taxon>
        <taxon>ecological metagenomes</taxon>
    </lineage>
</organism>
<dbReference type="CDD" id="cd00671">
    <property type="entry name" value="ArgRS_core"/>
    <property type="match status" value="1"/>
</dbReference>
<dbReference type="EMBL" id="UINC01005804">
    <property type="protein sequence ID" value="SVA23649.1"/>
    <property type="molecule type" value="Genomic_DNA"/>
</dbReference>
<keyword evidence="6" id="KW-0436">Ligase</keyword>
<accession>A0A381U695</accession>
<dbReference type="FunFam" id="3.40.50.620:FF:000062">
    <property type="entry name" value="Arginine--tRNA ligase"/>
    <property type="match status" value="1"/>
</dbReference>
<dbReference type="SUPFAM" id="SSF52374">
    <property type="entry name" value="Nucleotidylyl transferase"/>
    <property type="match status" value="1"/>
</dbReference>
<evidence type="ECO:0000256" key="3">
    <source>
        <dbReference type="ARBA" id="ARBA00011245"/>
    </source>
</evidence>
<proteinExistence type="inferred from homology"/>
<dbReference type="EC" id="6.1.1.19" evidence="4"/>
<dbReference type="Gene3D" id="1.10.730.10">
    <property type="entry name" value="Isoleucyl-tRNA Synthetase, Domain 1"/>
    <property type="match status" value="1"/>
</dbReference>
<dbReference type="GO" id="GO:0006420">
    <property type="term" value="P:arginyl-tRNA aminoacylation"/>
    <property type="evidence" value="ECO:0007669"/>
    <property type="project" value="InterPro"/>
</dbReference>
<evidence type="ECO:0000259" key="12">
    <source>
        <dbReference type="SMART" id="SM00836"/>
    </source>
</evidence>
<comment type="similarity">
    <text evidence="2">Belongs to the class-I aminoacyl-tRNA synthetase family.</text>
</comment>
<keyword evidence="10" id="KW-0030">Aminoacyl-tRNA synthetase</keyword>
<keyword evidence="8" id="KW-0067">ATP-binding</keyword>
<comment type="subunit">
    <text evidence="3">Monomer.</text>
</comment>
<dbReference type="PROSITE" id="PS00178">
    <property type="entry name" value="AA_TRNA_LIGASE_I"/>
    <property type="match status" value="1"/>
</dbReference>
<evidence type="ECO:0000256" key="11">
    <source>
        <dbReference type="ARBA" id="ARBA00049339"/>
    </source>
</evidence>
<dbReference type="SUPFAM" id="SSF55190">
    <property type="entry name" value="Arginyl-tRNA synthetase (ArgRS), N-terminal 'additional' domain"/>
    <property type="match status" value="1"/>
</dbReference>
<name>A0A381U695_9ZZZZ</name>
<dbReference type="SUPFAM" id="SSF47323">
    <property type="entry name" value="Anticodon-binding domain of a subclass of class I aminoacyl-tRNA synthetases"/>
    <property type="match status" value="1"/>
</dbReference>
<dbReference type="GO" id="GO:0005524">
    <property type="term" value="F:ATP binding"/>
    <property type="evidence" value="ECO:0007669"/>
    <property type="project" value="UniProtKB-KW"/>
</dbReference>
<dbReference type="PRINTS" id="PR01038">
    <property type="entry name" value="TRNASYNTHARG"/>
</dbReference>
<evidence type="ECO:0000256" key="10">
    <source>
        <dbReference type="ARBA" id="ARBA00023146"/>
    </source>
</evidence>
<evidence type="ECO:0000313" key="13">
    <source>
        <dbReference type="EMBL" id="SVA23649.1"/>
    </source>
</evidence>
<dbReference type="InterPro" id="IPR014729">
    <property type="entry name" value="Rossmann-like_a/b/a_fold"/>
</dbReference>
<dbReference type="Pfam" id="PF03485">
    <property type="entry name" value="Arg_tRNA_synt_N"/>
    <property type="match status" value="1"/>
</dbReference>
<evidence type="ECO:0000256" key="1">
    <source>
        <dbReference type="ARBA" id="ARBA00004496"/>
    </source>
</evidence>
<dbReference type="InterPro" id="IPR001412">
    <property type="entry name" value="aa-tRNA-synth_I_CS"/>
</dbReference>
<dbReference type="SMART" id="SM00836">
    <property type="entry name" value="DALR_1"/>
    <property type="match status" value="1"/>
</dbReference>
<feature type="domain" description="DALR anticodon binding" evidence="12">
    <location>
        <begin position="388"/>
        <end position="506"/>
    </location>
</feature>
<protein>
    <recommendedName>
        <fullName evidence="4">arginine--tRNA ligase</fullName>
        <ecNumber evidence="4">6.1.1.19</ecNumber>
    </recommendedName>
</protein>
<dbReference type="InterPro" id="IPR001278">
    <property type="entry name" value="Arg-tRNA-ligase"/>
</dbReference>
<dbReference type="GO" id="GO:0004814">
    <property type="term" value="F:arginine-tRNA ligase activity"/>
    <property type="evidence" value="ECO:0007669"/>
    <property type="project" value="UniProtKB-EC"/>
</dbReference>
<evidence type="ECO:0000256" key="8">
    <source>
        <dbReference type="ARBA" id="ARBA00022840"/>
    </source>
</evidence>
<dbReference type="HAMAP" id="MF_00123">
    <property type="entry name" value="Arg_tRNA_synth"/>
    <property type="match status" value="1"/>
</dbReference>
<keyword evidence="5" id="KW-0963">Cytoplasm</keyword>
<dbReference type="Gene3D" id="3.30.1360.70">
    <property type="entry name" value="Arginyl tRNA synthetase N-terminal domain"/>
    <property type="match status" value="1"/>
</dbReference>
<evidence type="ECO:0000256" key="6">
    <source>
        <dbReference type="ARBA" id="ARBA00022598"/>
    </source>
</evidence>
<evidence type="ECO:0000256" key="9">
    <source>
        <dbReference type="ARBA" id="ARBA00022917"/>
    </source>
</evidence>
<evidence type="ECO:0000256" key="7">
    <source>
        <dbReference type="ARBA" id="ARBA00022741"/>
    </source>
</evidence>
<dbReference type="NCBIfam" id="TIGR00456">
    <property type="entry name" value="argS"/>
    <property type="match status" value="1"/>
</dbReference>
<gene>
    <name evidence="13" type="ORF">METZ01_LOCUS76503</name>
</gene>
<evidence type="ECO:0000256" key="5">
    <source>
        <dbReference type="ARBA" id="ARBA00022490"/>
    </source>
</evidence>
<dbReference type="InterPro" id="IPR035684">
    <property type="entry name" value="ArgRS_core"/>
</dbReference>
<dbReference type="Pfam" id="PF05746">
    <property type="entry name" value="DALR_1"/>
    <property type="match status" value="1"/>
</dbReference>
<evidence type="ECO:0000256" key="4">
    <source>
        <dbReference type="ARBA" id="ARBA00012837"/>
    </source>
</evidence>
<dbReference type="PANTHER" id="PTHR11956">
    <property type="entry name" value="ARGINYL-TRNA SYNTHETASE"/>
    <property type="match status" value="1"/>
</dbReference>